<dbReference type="EMBL" id="KK583189">
    <property type="protein sequence ID" value="KDO35744.1"/>
    <property type="molecule type" value="Genomic_DNA"/>
</dbReference>
<dbReference type="Proteomes" id="UP000030745">
    <property type="component" value="Unassembled WGS sequence"/>
</dbReference>
<keyword evidence="3" id="KW-1185">Reference proteome</keyword>
<feature type="region of interest" description="Disordered" evidence="1">
    <location>
        <begin position="1"/>
        <end position="20"/>
    </location>
</feature>
<name>A0A067CYI9_SAPPC</name>
<dbReference type="KEGG" id="spar:SPRG_18889"/>
<dbReference type="VEuPathDB" id="FungiDB:SPRG_18889"/>
<gene>
    <name evidence="2" type="ORF">SPRG_18889</name>
</gene>
<evidence type="ECO:0000313" key="2">
    <source>
        <dbReference type="EMBL" id="KDO35744.1"/>
    </source>
</evidence>
<accession>A0A067CYI9</accession>
<dbReference type="OrthoDB" id="69176at2759"/>
<reference evidence="2 3" key="1">
    <citation type="journal article" date="2013" name="PLoS Genet.">
        <title>Distinctive expansion of potential virulence genes in the genome of the oomycete fish pathogen Saprolegnia parasitica.</title>
        <authorList>
            <person name="Jiang R.H."/>
            <person name="de Bruijn I."/>
            <person name="Haas B.J."/>
            <person name="Belmonte R."/>
            <person name="Lobach L."/>
            <person name="Christie J."/>
            <person name="van den Ackerveken G."/>
            <person name="Bottin A."/>
            <person name="Bulone V."/>
            <person name="Diaz-Moreno S.M."/>
            <person name="Dumas B."/>
            <person name="Fan L."/>
            <person name="Gaulin E."/>
            <person name="Govers F."/>
            <person name="Grenville-Briggs L.J."/>
            <person name="Horner N.R."/>
            <person name="Levin J.Z."/>
            <person name="Mammella M."/>
            <person name="Meijer H.J."/>
            <person name="Morris P."/>
            <person name="Nusbaum C."/>
            <person name="Oome S."/>
            <person name="Phillips A.J."/>
            <person name="van Rooyen D."/>
            <person name="Rzeszutek E."/>
            <person name="Saraiva M."/>
            <person name="Secombes C.J."/>
            <person name="Seidl M.F."/>
            <person name="Snel B."/>
            <person name="Stassen J.H."/>
            <person name="Sykes S."/>
            <person name="Tripathy S."/>
            <person name="van den Berg H."/>
            <person name="Vega-Arreguin J.C."/>
            <person name="Wawra S."/>
            <person name="Young S.K."/>
            <person name="Zeng Q."/>
            <person name="Dieguez-Uribeondo J."/>
            <person name="Russ C."/>
            <person name="Tyler B.M."/>
            <person name="van West P."/>
        </authorList>
    </citation>
    <scope>NUCLEOTIDE SEQUENCE [LARGE SCALE GENOMIC DNA]</scope>
    <source>
        <strain evidence="2 3">CBS 223.65</strain>
    </source>
</reference>
<evidence type="ECO:0000256" key="1">
    <source>
        <dbReference type="SAM" id="MobiDB-lite"/>
    </source>
</evidence>
<evidence type="ECO:0000313" key="3">
    <source>
        <dbReference type="Proteomes" id="UP000030745"/>
    </source>
</evidence>
<dbReference type="RefSeq" id="XP_012194103.1">
    <property type="nucleotide sequence ID" value="XM_012338713.1"/>
</dbReference>
<dbReference type="GeneID" id="24140383"/>
<sequence length="118" mass="12917">MGSYEGEKRGRYLANAPHKNSDSIRGVLGAYLPSVAKPIAELPQRPTLYETTKPRGVERWQNALRMLEDVYCALTTMDEQSGGGRSKGLSRIGACIFEVRNAADEAIAALTEPEEQSC</sequence>
<protein>
    <submittedName>
        <fullName evidence="2">Uncharacterized protein</fullName>
    </submittedName>
</protein>
<organism evidence="2 3">
    <name type="scientific">Saprolegnia parasitica (strain CBS 223.65)</name>
    <dbReference type="NCBI Taxonomy" id="695850"/>
    <lineage>
        <taxon>Eukaryota</taxon>
        <taxon>Sar</taxon>
        <taxon>Stramenopiles</taxon>
        <taxon>Oomycota</taxon>
        <taxon>Saprolegniomycetes</taxon>
        <taxon>Saprolegniales</taxon>
        <taxon>Saprolegniaceae</taxon>
        <taxon>Saprolegnia</taxon>
    </lineage>
</organism>
<feature type="compositionally biased region" description="Basic and acidic residues" evidence="1">
    <location>
        <begin position="1"/>
        <end position="10"/>
    </location>
</feature>
<dbReference type="AlphaFoldDB" id="A0A067CYI9"/>
<proteinExistence type="predicted"/>